<sequence>MLSSEHHAHIARATQGDGEDTQLASQRGTWFDAARDALQVTANLISCEQTYSLFRGIRGDLGLGSGASKLGSKGSVDTRGRCSAEITLTRRNLFLSGTESVGFSVPSVDDVASTLCTQATHMSEAPFSGTWRGKYFDGFSWQAADFTFFFQDLIGRNTTGAKNCVSGGSSLDVMGSCGAHSTLGCVAVSGNYNPDTGRVAWSQPAPPGSKGDAVWEVWAQAYASSVGGERGQCVDRMFASFQDSEGRRGNMELVLCEGSIPPFAVGNSYWSHTGLDLFVHEAPRPAAPLPPAPAGMPPLRFEKSAPVTLPPGWALPPGHCPVALSVVPAEKHDRSTAEAVAHGKGARAAASLGDTVRGGSVLEDPSHTLV</sequence>
<proteinExistence type="predicted"/>
<feature type="region of interest" description="Disordered" evidence="1">
    <location>
        <begin position="1"/>
        <end position="23"/>
    </location>
</feature>
<dbReference type="EMBL" id="HBFX01061102">
    <property type="protein sequence ID" value="CAD8985827.1"/>
    <property type="molecule type" value="Transcribed_RNA"/>
</dbReference>
<feature type="region of interest" description="Disordered" evidence="1">
    <location>
        <begin position="335"/>
        <end position="370"/>
    </location>
</feature>
<organism evidence="2">
    <name type="scientific">Hemiselmis andersenii</name>
    <name type="common">Cryptophyte alga</name>
    <dbReference type="NCBI Taxonomy" id="464988"/>
    <lineage>
        <taxon>Eukaryota</taxon>
        <taxon>Cryptophyceae</taxon>
        <taxon>Cryptomonadales</taxon>
        <taxon>Hemiselmidaceae</taxon>
        <taxon>Hemiselmis</taxon>
    </lineage>
</organism>
<evidence type="ECO:0000313" key="2">
    <source>
        <dbReference type="EMBL" id="CAD8754834.1"/>
    </source>
</evidence>
<dbReference type="AlphaFoldDB" id="A0A6U2G9B7"/>
<name>A0A6U2G9B7_HEMAN</name>
<evidence type="ECO:0000313" key="3">
    <source>
        <dbReference type="EMBL" id="CAD8985827.1"/>
    </source>
</evidence>
<reference evidence="2" key="1">
    <citation type="submission" date="2021-01" db="EMBL/GenBank/DDBJ databases">
        <authorList>
            <person name="Corre E."/>
            <person name="Pelletier E."/>
            <person name="Niang G."/>
            <person name="Scheremetjew M."/>
            <person name="Finn R."/>
            <person name="Kale V."/>
            <person name="Holt S."/>
            <person name="Cochrane G."/>
            <person name="Meng A."/>
            <person name="Brown T."/>
            <person name="Cohen L."/>
        </authorList>
    </citation>
    <scope>NUCLEOTIDE SEQUENCE</scope>
    <source>
        <strain evidence="2">CCMP441</strain>
        <strain evidence="3">CCMP644</strain>
    </source>
</reference>
<dbReference type="EMBL" id="HBFK01035192">
    <property type="protein sequence ID" value="CAD8754834.1"/>
    <property type="molecule type" value="Transcribed_RNA"/>
</dbReference>
<protein>
    <submittedName>
        <fullName evidence="2">Uncharacterized protein</fullName>
    </submittedName>
</protein>
<accession>A0A6U2G9B7</accession>
<gene>
    <name evidence="3" type="ORF">HAND00432_LOCUS36840</name>
    <name evidence="2" type="ORF">HAND1043_LOCUS21342</name>
</gene>
<feature type="compositionally biased region" description="Low complexity" evidence="1">
    <location>
        <begin position="337"/>
        <end position="350"/>
    </location>
</feature>
<evidence type="ECO:0000256" key="1">
    <source>
        <dbReference type="SAM" id="MobiDB-lite"/>
    </source>
</evidence>